<evidence type="ECO:0000256" key="1">
    <source>
        <dbReference type="ARBA" id="ARBA00022737"/>
    </source>
</evidence>
<dbReference type="KEGG" id="apln:108744563"/>
<dbReference type="PROSITE" id="PS00626">
    <property type="entry name" value="RCC1_2"/>
    <property type="match status" value="2"/>
</dbReference>
<evidence type="ECO:0000313" key="6">
    <source>
        <dbReference type="RefSeq" id="XP_018335907.1"/>
    </source>
</evidence>
<dbReference type="InterPro" id="IPR058923">
    <property type="entry name" value="RCC1-like_dom"/>
</dbReference>
<keyword evidence="1" id="KW-0677">Repeat</keyword>
<dbReference type="InterPro" id="IPR009091">
    <property type="entry name" value="RCC1/BLIP-II"/>
</dbReference>
<organism evidence="5 6">
    <name type="scientific">Agrilus planipennis</name>
    <name type="common">Emerald ash borer</name>
    <name type="synonym">Agrilus marcopoli</name>
    <dbReference type="NCBI Taxonomy" id="224129"/>
    <lineage>
        <taxon>Eukaryota</taxon>
        <taxon>Metazoa</taxon>
        <taxon>Ecdysozoa</taxon>
        <taxon>Arthropoda</taxon>
        <taxon>Hexapoda</taxon>
        <taxon>Insecta</taxon>
        <taxon>Pterygota</taxon>
        <taxon>Neoptera</taxon>
        <taxon>Endopterygota</taxon>
        <taxon>Coleoptera</taxon>
        <taxon>Polyphaga</taxon>
        <taxon>Elateriformia</taxon>
        <taxon>Buprestoidea</taxon>
        <taxon>Buprestidae</taxon>
        <taxon>Agrilinae</taxon>
        <taxon>Agrilus</taxon>
    </lineage>
</organism>
<feature type="repeat" description="RCC1" evidence="2">
    <location>
        <begin position="847"/>
        <end position="899"/>
    </location>
</feature>
<proteinExistence type="predicted"/>
<dbReference type="InterPro" id="IPR051210">
    <property type="entry name" value="Ub_ligase/GEF_domain"/>
</dbReference>
<protein>
    <submittedName>
        <fullName evidence="6 7">Uncharacterized protein LOC108744563</fullName>
    </submittedName>
</protein>
<dbReference type="PANTHER" id="PTHR22870:SF466">
    <property type="entry name" value="ANKYRIN REPEAT-CONTAINING PROTEIN"/>
    <property type="match status" value="1"/>
</dbReference>
<dbReference type="PANTHER" id="PTHR22870">
    <property type="entry name" value="REGULATOR OF CHROMOSOME CONDENSATION"/>
    <property type="match status" value="1"/>
</dbReference>
<keyword evidence="5" id="KW-1185">Reference proteome</keyword>
<evidence type="ECO:0000259" key="4">
    <source>
        <dbReference type="Pfam" id="PF25390"/>
    </source>
</evidence>
<dbReference type="GeneID" id="108744563"/>
<dbReference type="Pfam" id="PF25390">
    <property type="entry name" value="WD40_RLD"/>
    <property type="match status" value="1"/>
</dbReference>
<dbReference type="Gene3D" id="2.130.10.30">
    <property type="entry name" value="Regulator of chromosome condensation 1/beta-lactamase-inhibitor protein II"/>
    <property type="match status" value="2"/>
</dbReference>
<dbReference type="Gene3D" id="2.130.10.10">
    <property type="entry name" value="YVTN repeat-like/Quinoprotein amine dehydrogenase"/>
    <property type="match status" value="1"/>
</dbReference>
<evidence type="ECO:0000313" key="5">
    <source>
        <dbReference type="Proteomes" id="UP000192223"/>
    </source>
</evidence>
<dbReference type="Proteomes" id="UP000192223">
    <property type="component" value="Unplaced"/>
</dbReference>
<evidence type="ECO:0000256" key="3">
    <source>
        <dbReference type="SAM" id="MobiDB-lite"/>
    </source>
</evidence>
<sequence length="1535" mass="172204">MARTNLEDLFQLKCLLNNLDIKLAARVENGVKQLVALVLKTGDIVLYYTYGELPSVVRRIPWFTGKTKEVQAICFDNTATWLLTVSLDGSLYILPALSLVDRKQKVDCKWSLNDVTHFPKHSQAPESKPQCIVWWQTLDCNQNALVGYENGAIGLISLTDGRCLGVCSVSEDISKLYLCQDNSLDCVSLLICGVSGQQWRLILEQHSTGYVWPPENNSISQESMASRLQSLKQMGVDKFVSFKQRLSEARGGQRRDSQTSDSTSESSHSERSEYSHSGPELLPHLCDTFFAPQYARNRYLFSAFYKPTSLLTIHGVDIESAPLFVHRLLPNVGCLLLTDRFIYCVSEDSRTLSVVSSQLSECHLEGDAEFNTESLITQFSLEKDEKILNIFKLTDITFVHDRRHKEEKRKEKEKSLNLPKSVNDVNMAKPKIDTCIVISNCAIYRLIVKASPIRKFVEYVIEESDLEKAEKIAIVFSLNLQQLLENCGDILISNGSFHQGLIMYKQAKSHLLKRVLKLAICGDSQALLKFVHLCLSVSKVDMSIPTKIHMGNLAVMAFIEEILRFGGEKRIENTKNFMNFLKHEEFYDQVLAVNVACQAGQWNVVSLLAKSRGLQPEVVAAISQIIHSASVHHEYTYNFLLTLSEPCLTQSLLIFPSCSQLLLNFIRANIDSFPVYVLQRLIFQLDPSQPAALPLIGRVFQNRRNSTSMESMIESLEVENFDKGSTIVKEFIETFIVVLICLVSKTNEFGYNIDLLEKIDPPEMPSQQSFIKKMPSAQPLGCGFEHAAIIRNGQVYSMGVASSGCLGFGPLLIQSSPPRIVHTLSELKVNAISVSCGRKHTLALTDYGIYCWGSNTLGQLGLGQEVHESPYPQVISALSTVKIVDVAAGQYHSIALSAIGQVYTWGWGIHGQLGHGSCDNQYIPKLLSLPDIIVQIAAGHAHSLVLTKDGKLFGFGSNAFGQLESNNLEIMKTSHPIPVFLLPDIYMPLEKISSAYFHNIAVRVDQEVYTWGASPQEMRLSQSKQSQKGTDSGISKLSEPWKATMHIYSGSIQKPIEQVAAGFRHTAVLHNGKLLIGKNLDEELAPPKISEKDMGIFNQRFIHVGCGSDYTMAVDHSGKVLAWGSYSMAQTLTGKSSEDESRRPDGKLVIFKNTKRVIRLPHGFHINCDSPPVEVPSLPSMAITFTPLNHQTILSKTTPVSIHSLENKLTSNIHYIDSDYSFKYGPKTLHYVLETYHGLYDTETILSKCLQMKNYQAASKIALLEGHYSDSFSFQLMAFKEHCTKFKLNFEIFNSPVVKDKSCDSIIDSNRQSEIDVTPTNNKITNSPARILSSSSSLDSLKQWTDEAENQGGRESPCSMSEFGEMKQTMAQFLSSIKSESSPPISNISKLISYSKPSDGELNKDNEIYAHIKDENTKEIVKQAFHLIEFYIQKIHMSENHILMQNILLKSIEFWLANNLPVSVLENILLKNMDKYFYPLSILLFCKNFNNNLGEEFVKKDVDEKDKTSANFLKEFSTKFCLQLCYMVLENVNKA</sequence>
<dbReference type="InterPro" id="IPR036322">
    <property type="entry name" value="WD40_repeat_dom_sf"/>
</dbReference>
<accession>A0A1W4XSZ2</accession>
<dbReference type="PRINTS" id="PR00633">
    <property type="entry name" value="RCCNDNSATION"/>
</dbReference>
<feature type="compositionally biased region" description="Basic and acidic residues" evidence="3">
    <location>
        <begin position="246"/>
        <end position="258"/>
    </location>
</feature>
<dbReference type="SUPFAM" id="SSF50978">
    <property type="entry name" value="WD40 repeat-like"/>
    <property type="match status" value="1"/>
</dbReference>
<name>A0A1W4XSZ2_AGRPL</name>
<feature type="repeat" description="RCC1" evidence="2">
    <location>
        <begin position="950"/>
        <end position="1005"/>
    </location>
</feature>
<dbReference type="InterPro" id="IPR000408">
    <property type="entry name" value="Reg_chr_condens"/>
</dbReference>
<dbReference type="STRING" id="224129.A0A1W4XSZ2"/>
<feature type="domain" description="RCC1-like" evidence="4">
    <location>
        <begin position="768"/>
        <end position="1068"/>
    </location>
</feature>
<dbReference type="RefSeq" id="XP_018335908.1">
    <property type="nucleotide sequence ID" value="XM_018480406.2"/>
</dbReference>
<dbReference type="RefSeq" id="XP_018335907.1">
    <property type="nucleotide sequence ID" value="XM_018480405.2"/>
</dbReference>
<gene>
    <name evidence="6 7" type="primary">LOC108744563</name>
</gene>
<dbReference type="SUPFAM" id="SSF50985">
    <property type="entry name" value="RCC1/BLIP-II"/>
    <property type="match status" value="2"/>
</dbReference>
<dbReference type="OrthoDB" id="16281at2759"/>
<dbReference type="InterPro" id="IPR015943">
    <property type="entry name" value="WD40/YVTN_repeat-like_dom_sf"/>
</dbReference>
<evidence type="ECO:0000256" key="2">
    <source>
        <dbReference type="PROSITE-ProRule" id="PRU00235"/>
    </source>
</evidence>
<dbReference type="PROSITE" id="PS50012">
    <property type="entry name" value="RCC1_3"/>
    <property type="match status" value="4"/>
</dbReference>
<feature type="region of interest" description="Disordered" evidence="3">
    <location>
        <begin position="246"/>
        <end position="279"/>
    </location>
</feature>
<reference evidence="6 7" key="1">
    <citation type="submission" date="2025-04" db="UniProtKB">
        <authorList>
            <consortium name="RefSeq"/>
        </authorList>
    </citation>
    <scope>IDENTIFICATION</scope>
    <source>
        <tissue evidence="6 7">Entire body</tissue>
    </source>
</reference>
<evidence type="ECO:0000313" key="7">
    <source>
        <dbReference type="RefSeq" id="XP_018335908.1"/>
    </source>
</evidence>
<feature type="repeat" description="RCC1" evidence="2">
    <location>
        <begin position="793"/>
        <end position="847"/>
    </location>
</feature>
<feature type="repeat" description="RCC1" evidence="2">
    <location>
        <begin position="900"/>
        <end position="949"/>
    </location>
</feature>